<organism evidence="2 3">
    <name type="scientific">Xylophilus rhododendri</name>
    <dbReference type="NCBI Taxonomy" id="2697032"/>
    <lineage>
        <taxon>Bacteria</taxon>
        <taxon>Pseudomonadati</taxon>
        <taxon>Pseudomonadota</taxon>
        <taxon>Betaproteobacteria</taxon>
        <taxon>Burkholderiales</taxon>
        <taxon>Xylophilus</taxon>
    </lineage>
</organism>
<dbReference type="AlphaFoldDB" id="A0A857JA24"/>
<dbReference type="Proteomes" id="UP000464787">
    <property type="component" value="Chromosome"/>
</dbReference>
<sequence>MLGRPGRSLALPAATLASLPAAPGEPTSSASLNSLPRRADAATQTDPVPRSSTGSQTEECQAVPTPAEAQAHFLAQVESASEKFGTRVCLTVVRDADGLLGCLLSSPAHRTQMRQQKRKPVLLIAGGERSSPDRPKFESPLPCLLVPAAVCAEAEYDAIDLARHIRREEFDFTLCTRHPLLADLPNRLIGTRGPSVAYAARFVHHAGTSLHHRRAVEVFVAAPGEVALYAVLRMLSSPKTGRLDGRYGSLAYVVVETADEASRFRSRGF</sequence>
<keyword evidence="3" id="KW-1185">Reference proteome</keyword>
<gene>
    <name evidence="2" type="ORF">GT347_17415</name>
</gene>
<proteinExistence type="predicted"/>
<reference evidence="2 3" key="1">
    <citation type="submission" date="2020-01" db="EMBL/GenBank/DDBJ databases">
        <title>Genome sequencing of strain KACC 21265.</title>
        <authorList>
            <person name="Heo J."/>
            <person name="Kim S.-J."/>
            <person name="Kim J.-S."/>
            <person name="Hong S.-B."/>
            <person name="Kwon S.-W."/>
        </authorList>
    </citation>
    <scope>NUCLEOTIDE SEQUENCE [LARGE SCALE GENOMIC DNA]</scope>
    <source>
        <strain evidence="2 3">KACC 21265</strain>
    </source>
</reference>
<name>A0A857JA24_9BURK</name>
<protein>
    <submittedName>
        <fullName evidence="2">Uncharacterized protein</fullName>
    </submittedName>
</protein>
<dbReference type="EMBL" id="CP047650">
    <property type="protein sequence ID" value="QHI99595.1"/>
    <property type="molecule type" value="Genomic_DNA"/>
</dbReference>
<feature type="compositionally biased region" description="Polar residues" evidence="1">
    <location>
        <begin position="42"/>
        <end position="59"/>
    </location>
</feature>
<dbReference type="KEGG" id="xyk:GT347_17415"/>
<evidence type="ECO:0000313" key="2">
    <source>
        <dbReference type="EMBL" id="QHI99595.1"/>
    </source>
</evidence>
<evidence type="ECO:0000256" key="1">
    <source>
        <dbReference type="SAM" id="MobiDB-lite"/>
    </source>
</evidence>
<accession>A0A857JA24</accession>
<feature type="region of interest" description="Disordered" evidence="1">
    <location>
        <begin position="19"/>
        <end position="64"/>
    </location>
</feature>
<evidence type="ECO:0000313" key="3">
    <source>
        <dbReference type="Proteomes" id="UP000464787"/>
    </source>
</evidence>